<evidence type="ECO:0000313" key="2">
    <source>
        <dbReference type="EMBL" id="KAH8372226.1"/>
    </source>
</evidence>
<dbReference type="GO" id="GO:0005615">
    <property type="term" value="C:extracellular space"/>
    <property type="evidence" value="ECO:0007669"/>
    <property type="project" value="TreeGrafter"/>
</dbReference>
<organism evidence="2 3">
    <name type="scientific">Drosophila rubida</name>
    <dbReference type="NCBI Taxonomy" id="30044"/>
    <lineage>
        <taxon>Eukaryota</taxon>
        <taxon>Metazoa</taxon>
        <taxon>Ecdysozoa</taxon>
        <taxon>Arthropoda</taxon>
        <taxon>Hexapoda</taxon>
        <taxon>Insecta</taxon>
        <taxon>Pterygota</taxon>
        <taxon>Neoptera</taxon>
        <taxon>Endopterygota</taxon>
        <taxon>Diptera</taxon>
        <taxon>Brachycera</taxon>
        <taxon>Muscomorpha</taxon>
        <taxon>Ephydroidea</taxon>
        <taxon>Drosophilidae</taxon>
        <taxon>Drosophila</taxon>
    </lineage>
</organism>
<dbReference type="InterPro" id="IPR036056">
    <property type="entry name" value="Fibrinogen-like_C"/>
</dbReference>
<dbReference type="InterPro" id="IPR014716">
    <property type="entry name" value="Fibrinogen_a/b/g_C_1"/>
</dbReference>
<keyword evidence="3" id="KW-1185">Reference proteome</keyword>
<sequence>MGKYSGDAEDALRDGAKFTTMDRDNDMSLEKNCAKIYRSGWWYTKCYSW</sequence>
<dbReference type="EMBL" id="JAJJHW010002585">
    <property type="protein sequence ID" value="KAH8372226.1"/>
    <property type="molecule type" value="Genomic_DNA"/>
</dbReference>
<dbReference type="InterPro" id="IPR002181">
    <property type="entry name" value="Fibrinogen_a/b/g_C_dom"/>
</dbReference>
<dbReference type="InterPro" id="IPR050373">
    <property type="entry name" value="Fibrinogen_C-term_domain"/>
</dbReference>
<evidence type="ECO:0000313" key="3">
    <source>
        <dbReference type="Proteomes" id="UP001200034"/>
    </source>
</evidence>
<evidence type="ECO:0000259" key="1">
    <source>
        <dbReference type="PROSITE" id="PS51406"/>
    </source>
</evidence>
<gene>
    <name evidence="2" type="ORF">KR093_010675</name>
</gene>
<feature type="domain" description="Fibrinogen C-terminal" evidence="1">
    <location>
        <begin position="1"/>
        <end position="49"/>
    </location>
</feature>
<protein>
    <recommendedName>
        <fullName evidence="1">Fibrinogen C-terminal domain-containing protein</fullName>
    </recommendedName>
</protein>
<reference evidence="2" key="1">
    <citation type="journal article" date="2021" name="Mol. Ecol. Resour.">
        <title>Phylogenomic analyses of the genus Drosophila reveals genomic signals of climate adaptation.</title>
        <authorList>
            <person name="Li F."/>
            <person name="Rane R.V."/>
            <person name="Luria V."/>
            <person name="Xiong Z."/>
            <person name="Chen J."/>
            <person name="Li Z."/>
            <person name="Catullo R.A."/>
            <person name="Griffin P.C."/>
            <person name="Schiffer M."/>
            <person name="Pearce S."/>
            <person name="Lee S.F."/>
            <person name="McElroy K."/>
            <person name="Stocker A."/>
            <person name="Shirriffs J."/>
            <person name="Cockerell F."/>
            <person name="Coppin C."/>
            <person name="Sgro C.M."/>
            <person name="Karger A."/>
            <person name="Cain J.W."/>
            <person name="Weber J.A."/>
            <person name="Santpere G."/>
            <person name="Kirschner M.W."/>
            <person name="Hoffmann A.A."/>
            <person name="Oakeshott J.G."/>
            <person name="Zhang G."/>
        </authorList>
    </citation>
    <scope>NUCLEOTIDE SEQUENCE</scope>
    <source>
        <strain evidence="2">BGI-SZ-2011g</strain>
    </source>
</reference>
<dbReference type="Gene3D" id="3.90.215.10">
    <property type="entry name" value="Gamma Fibrinogen, chain A, domain 1"/>
    <property type="match status" value="1"/>
</dbReference>
<accession>A0AAD4K2W8</accession>
<dbReference type="PANTHER" id="PTHR19143">
    <property type="entry name" value="FIBRINOGEN/TENASCIN/ANGIOPOEITIN"/>
    <property type="match status" value="1"/>
</dbReference>
<name>A0AAD4K2W8_9MUSC</name>
<dbReference type="AlphaFoldDB" id="A0AAD4K2W8"/>
<dbReference type="PROSITE" id="PS51406">
    <property type="entry name" value="FIBRINOGEN_C_2"/>
    <property type="match status" value="1"/>
</dbReference>
<comment type="caution">
    <text evidence="2">The sequence shown here is derived from an EMBL/GenBank/DDBJ whole genome shotgun (WGS) entry which is preliminary data.</text>
</comment>
<dbReference type="Pfam" id="PF00147">
    <property type="entry name" value="Fibrinogen_C"/>
    <property type="match status" value="1"/>
</dbReference>
<dbReference type="Proteomes" id="UP001200034">
    <property type="component" value="Unassembled WGS sequence"/>
</dbReference>
<proteinExistence type="predicted"/>
<dbReference type="SUPFAM" id="SSF56496">
    <property type="entry name" value="Fibrinogen C-terminal domain-like"/>
    <property type="match status" value="1"/>
</dbReference>